<evidence type="ECO:0000313" key="4">
    <source>
        <dbReference type="Proteomes" id="UP000481858"/>
    </source>
</evidence>
<accession>A0A7C8MTE7</accession>
<comment type="caution">
    <text evidence="3">The sequence shown here is derived from an EMBL/GenBank/DDBJ whole genome shotgun (WGS) entry which is preliminary data.</text>
</comment>
<feature type="region of interest" description="Disordered" evidence="1">
    <location>
        <begin position="191"/>
        <end position="212"/>
    </location>
</feature>
<sequence>MNMRPSLSWLGLAVGFLASQVSAKDFQVTLWNTSACARRDPTAVSNILQIPRDNDDPNNTITCASLQGVDFNDWAMDTHSQQVIAYVDTLAIDDGCELIFYNHGPPAGQIPEQIAVGPCWQAYRRINRASACPSVTFDPRELAVSYCCGEWCQVPRGYDGVSDPVYPPAPPLTNNLPFDLPFKRHALERRSPLQGAPQKDSDSDSDSSEQQKVAKCQFKNSTVARYTYLPSVQVDDDRPCLSGEDLGGAACTWQATYSSSVQLMTTNSLSLTEAIQAGVEGIFSETTTFGYDGSSSATNGQDISVSEELSLPQGRTGYPAFKQALKCVNGTFSECDVPELISLGNQEWCIPILAPVDGQVNKAVGMFIMVDTT</sequence>
<name>A0A7C8MTE7_9PEZI</name>
<proteinExistence type="predicted"/>
<dbReference type="InParanoid" id="A0A7C8MTE7"/>
<reference evidence="3 4" key="1">
    <citation type="submission" date="2019-12" db="EMBL/GenBank/DDBJ databases">
        <title>Draft genome sequence of the ascomycete Xylaria multiplex DSM 110363.</title>
        <authorList>
            <person name="Buettner E."/>
            <person name="Kellner H."/>
        </authorList>
    </citation>
    <scope>NUCLEOTIDE SEQUENCE [LARGE SCALE GENOMIC DNA]</scope>
    <source>
        <strain evidence="3 4">DSM 110363</strain>
    </source>
</reference>
<evidence type="ECO:0000256" key="2">
    <source>
        <dbReference type="SAM" id="SignalP"/>
    </source>
</evidence>
<dbReference type="EMBL" id="WUBL01000065">
    <property type="protein sequence ID" value="KAF2967555.1"/>
    <property type="molecule type" value="Genomic_DNA"/>
</dbReference>
<dbReference type="AlphaFoldDB" id="A0A7C8MTE7"/>
<protein>
    <submittedName>
        <fullName evidence="3">Uncharacterized protein</fullName>
    </submittedName>
</protein>
<keyword evidence="4" id="KW-1185">Reference proteome</keyword>
<evidence type="ECO:0000313" key="3">
    <source>
        <dbReference type="EMBL" id="KAF2967555.1"/>
    </source>
</evidence>
<feature type="signal peptide" evidence="2">
    <location>
        <begin position="1"/>
        <end position="23"/>
    </location>
</feature>
<gene>
    <name evidence="3" type="ORF">GQX73_g5988</name>
</gene>
<dbReference type="OrthoDB" id="4741098at2759"/>
<feature type="chain" id="PRO_5028847597" evidence="2">
    <location>
        <begin position="24"/>
        <end position="373"/>
    </location>
</feature>
<keyword evidence="2" id="KW-0732">Signal</keyword>
<dbReference type="Pfam" id="PF19535">
    <property type="entry name" value="DUF6060"/>
    <property type="match status" value="1"/>
</dbReference>
<dbReference type="InterPro" id="IPR045702">
    <property type="entry name" value="DUF6060"/>
</dbReference>
<evidence type="ECO:0000256" key="1">
    <source>
        <dbReference type="SAM" id="MobiDB-lite"/>
    </source>
</evidence>
<dbReference type="Proteomes" id="UP000481858">
    <property type="component" value="Unassembled WGS sequence"/>
</dbReference>
<organism evidence="3 4">
    <name type="scientific">Xylaria multiplex</name>
    <dbReference type="NCBI Taxonomy" id="323545"/>
    <lineage>
        <taxon>Eukaryota</taxon>
        <taxon>Fungi</taxon>
        <taxon>Dikarya</taxon>
        <taxon>Ascomycota</taxon>
        <taxon>Pezizomycotina</taxon>
        <taxon>Sordariomycetes</taxon>
        <taxon>Xylariomycetidae</taxon>
        <taxon>Xylariales</taxon>
        <taxon>Xylariaceae</taxon>
        <taxon>Xylaria</taxon>
    </lineage>
</organism>